<dbReference type="InterPro" id="IPR048062">
    <property type="entry name" value="SE1832-like"/>
</dbReference>
<sequence length="59" mass="6577">MNKQELETKLAELKMTYASVQADADKLASSGAGAAHMERQLEAMEIEIKSLRQQLRALE</sequence>
<evidence type="ECO:0000313" key="2">
    <source>
        <dbReference type="EMBL" id="AIF67811.1"/>
    </source>
</evidence>
<dbReference type="EMBL" id="FOCD01000002">
    <property type="protein sequence ID" value="SEN36068.1"/>
    <property type="molecule type" value="Genomic_DNA"/>
</dbReference>
<dbReference type="Proteomes" id="UP000027980">
    <property type="component" value="Chromosome"/>
</dbReference>
<evidence type="ECO:0000256" key="1">
    <source>
        <dbReference type="SAM" id="Coils"/>
    </source>
</evidence>
<name>A0A075LNW3_9BACI</name>
<gene>
    <name evidence="2" type="ORF">GZ22_14975</name>
    <name evidence="3" type="ORF">SAMN04489762_2050</name>
</gene>
<dbReference type="Proteomes" id="UP000199735">
    <property type="component" value="Unassembled WGS sequence"/>
</dbReference>
<evidence type="ECO:0000313" key="3">
    <source>
        <dbReference type="EMBL" id="SEN36068.1"/>
    </source>
</evidence>
<dbReference type="OrthoDB" id="2973146at2"/>
<reference evidence="2 4" key="1">
    <citation type="submission" date="2014-07" db="EMBL/GenBank/DDBJ databases">
        <title>Complete genome sequence of a moderately halophilic bacterium Terribacillus aidingensis MP602, isolated from Cryptomeria fortunei in Tianmu mountain in China.</title>
        <authorList>
            <person name="Wang Y."/>
            <person name="Lu P."/>
            <person name="Zhang L."/>
        </authorList>
    </citation>
    <scope>NUCLEOTIDE SEQUENCE [LARGE SCALE GENOMIC DNA]</scope>
    <source>
        <strain evidence="2 4">MP602</strain>
    </source>
</reference>
<dbReference type="RefSeq" id="WP_038563944.1">
    <property type="nucleotide sequence ID" value="NZ_CP008876.1"/>
</dbReference>
<evidence type="ECO:0000313" key="4">
    <source>
        <dbReference type="Proteomes" id="UP000027980"/>
    </source>
</evidence>
<reference evidence="3 5" key="2">
    <citation type="submission" date="2016-10" db="EMBL/GenBank/DDBJ databases">
        <authorList>
            <person name="Varghese N."/>
            <person name="Submissions S."/>
        </authorList>
    </citation>
    <scope>NUCLEOTIDE SEQUENCE [LARGE SCALE GENOMIC DNA]</scope>
    <source>
        <strain evidence="3 5">DSM 21619</strain>
    </source>
</reference>
<dbReference type="HOGENOM" id="CLU_208519_1_0_9"/>
<proteinExistence type="predicted"/>
<protein>
    <submittedName>
        <fullName evidence="2">Uncharacterized protein</fullName>
    </submittedName>
</protein>
<accession>A0AAX2EG41</accession>
<dbReference type="AlphaFoldDB" id="A0A075LNW3"/>
<evidence type="ECO:0000313" key="5">
    <source>
        <dbReference type="Proteomes" id="UP000199735"/>
    </source>
</evidence>
<dbReference type="NCBIfam" id="NF040877">
    <property type="entry name" value="SE1832_fam"/>
    <property type="match status" value="1"/>
</dbReference>
<dbReference type="EMBL" id="CP008876">
    <property type="protein sequence ID" value="AIF67811.1"/>
    <property type="molecule type" value="Genomic_DNA"/>
</dbReference>
<organism evidence="2 4">
    <name type="scientific">Terribacillus saccharophilus</name>
    <dbReference type="NCBI Taxonomy" id="361277"/>
    <lineage>
        <taxon>Bacteria</taxon>
        <taxon>Bacillati</taxon>
        <taxon>Bacillota</taxon>
        <taxon>Bacilli</taxon>
        <taxon>Bacillales</taxon>
        <taxon>Bacillaceae</taxon>
        <taxon>Terribacillus</taxon>
    </lineage>
</organism>
<dbReference type="KEGG" id="tap:GZ22_14975"/>
<feature type="coiled-coil region" evidence="1">
    <location>
        <begin position="3"/>
        <end position="54"/>
    </location>
</feature>
<keyword evidence="1" id="KW-0175">Coiled coil</keyword>
<dbReference type="GeneID" id="34223020"/>
<accession>A0A075LNW3</accession>